<reference evidence="9 10" key="1">
    <citation type="journal article" date="2021" name="Elife">
        <title>Chloroplast acquisition without the gene transfer in kleptoplastic sea slugs, Plakobranchus ocellatus.</title>
        <authorList>
            <person name="Maeda T."/>
            <person name="Takahashi S."/>
            <person name="Yoshida T."/>
            <person name="Shimamura S."/>
            <person name="Takaki Y."/>
            <person name="Nagai Y."/>
            <person name="Toyoda A."/>
            <person name="Suzuki Y."/>
            <person name="Arimoto A."/>
            <person name="Ishii H."/>
            <person name="Satoh N."/>
            <person name="Nishiyama T."/>
            <person name="Hasebe M."/>
            <person name="Maruyama T."/>
            <person name="Minagawa J."/>
            <person name="Obokata J."/>
            <person name="Shigenobu S."/>
        </authorList>
    </citation>
    <scope>NUCLEOTIDE SEQUENCE [LARGE SCALE GENOMIC DNA]</scope>
</reference>
<feature type="domain" description="Major facilitator superfamily (MFS) profile" evidence="8">
    <location>
        <begin position="319"/>
        <end position="509"/>
    </location>
</feature>
<dbReference type="AlphaFoldDB" id="A0AAV4JMR7"/>
<dbReference type="PANTHER" id="PTHR43385:SF1">
    <property type="entry name" value="RIBOFLAVIN TRANSPORTER RIBJ"/>
    <property type="match status" value="1"/>
</dbReference>
<dbReference type="Gene3D" id="1.20.1250.20">
    <property type="entry name" value="MFS general substrate transporter like domains"/>
    <property type="match status" value="2"/>
</dbReference>
<comment type="subcellular location">
    <subcellularLocation>
        <location evidence="1">Membrane</location>
        <topology evidence="1">Multi-pass membrane protein</topology>
    </subcellularLocation>
</comment>
<dbReference type="PROSITE" id="PS50850">
    <property type="entry name" value="MFS"/>
    <property type="match status" value="1"/>
</dbReference>
<feature type="region of interest" description="Disordered" evidence="6">
    <location>
        <begin position="283"/>
        <end position="311"/>
    </location>
</feature>
<evidence type="ECO:0000256" key="3">
    <source>
        <dbReference type="ARBA" id="ARBA00022692"/>
    </source>
</evidence>
<evidence type="ECO:0000256" key="1">
    <source>
        <dbReference type="ARBA" id="ARBA00004141"/>
    </source>
</evidence>
<proteinExistence type="predicted"/>
<evidence type="ECO:0000256" key="7">
    <source>
        <dbReference type="SAM" id="Phobius"/>
    </source>
</evidence>
<feature type="transmembrane region" description="Helical" evidence="7">
    <location>
        <begin position="357"/>
        <end position="379"/>
    </location>
</feature>
<dbReference type="PANTHER" id="PTHR43385">
    <property type="entry name" value="RIBOFLAVIN TRANSPORTER RIBJ"/>
    <property type="match status" value="1"/>
</dbReference>
<comment type="caution">
    <text evidence="9">The sequence shown here is derived from an EMBL/GenBank/DDBJ whole genome shotgun (WGS) entry which is preliminary data.</text>
</comment>
<dbReference type="InterPro" id="IPR052983">
    <property type="entry name" value="MFS_Riboflavin_Transporter"/>
</dbReference>
<feature type="transmembrane region" description="Helical" evidence="7">
    <location>
        <begin position="452"/>
        <end position="473"/>
    </location>
</feature>
<feature type="transmembrane region" description="Helical" evidence="7">
    <location>
        <begin position="415"/>
        <end position="440"/>
    </location>
</feature>
<evidence type="ECO:0000313" key="9">
    <source>
        <dbReference type="EMBL" id="GFS23409.1"/>
    </source>
</evidence>
<organism evidence="9 10">
    <name type="scientific">Elysia marginata</name>
    <dbReference type="NCBI Taxonomy" id="1093978"/>
    <lineage>
        <taxon>Eukaryota</taxon>
        <taxon>Metazoa</taxon>
        <taxon>Spiralia</taxon>
        <taxon>Lophotrochozoa</taxon>
        <taxon>Mollusca</taxon>
        <taxon>Gastropoda</taxon>
        <taxon>Heterobranchia</taxon>
        <taxon>Euthyneura</taxon>
        <taxon>Panpulmonata</taxon>
        <taxon>Sacoglossa</taxon>
        <taxon>Placobranchoidea</taxon>
        <taxon>Plakobranchidae</taxon>
        <taxon>Elysia</taxon>
    </lineage>
</organism>
<protein>
    <submittedName>
        <fullName evidence="9">Oxalate:formate antiporter</fullName>
    </submittedName>
</protein>
<feature type="transmembrane region" description="Helical" evidence="7">
    <location>
        <begin position="85"/>
        <end position="104"/>
    </location>
</feature>
<name>A0AAV4JMR7_9GAST</name>
<feature type="transmembrane region" description="Helical" evidence="7">
    <location>
        <begin position="323"/>
        <end position="345"/>
    </location>
</feature>
<keyword evidence="5 7" id="KW-0472">Membrane</keyword>
<evidence type="ECO:0000256" key="4">
    <source>
        <dbReference type="ARBA" id="ARBA00022989"/>
    </source>
</evidence>
<dbReference type="Proteomes" id="UP000762676">
    <property type="component" value="Unassembled WGS sequence"/>
</dbReference>
<accession>A0AAV4JMR7</accession>
<evidence type="ECO:0000313" key="10">
    <source>
        <dbReference type="Proteomes" id="UP000762676"/>
    </source>
</evidence>
<dbReference type="InterPro" id="IPR036259">
    <property type="entry name" value="MFS_trans_sf"/>
</dbReference>
<dbReference type="EMBL" id="BMAT01010269">
    <property type="protein sequence ID" value="GFS23409.1"/>
    <property type="molecule type" value="Genomic_DNA"/>
</dbReference>
<evidence type="ECO:0000259" key="8">
    <source>
        <dbReference type="PROSITE" id="PS50850"/>
    </source>
</evidence>
<keyword evidence="4 7" id="KW-1133">Transmembrane helix</keyword>
<feature type="compositionally biased region" description="Polar residues" evidence="6">
    <location>
        <begin position="283"/>
        <end position="298"/>
    </location>
</feature>
<keyword evidence="10" id="KW-1185">Reference proteome</keyword>
<dbReference type="SUPFAM" id="SSF103473">
    <property type="entry name" value="MFS general substrate transporter"/>
    <property type="match status" value="1"/>
</dbReference>
<dbReference type="InterPro" id="IPR020846">
    <property type="entry name" value="MFS_dom"/>
</dbReference>
<dbReference type="GO" id="GO:0022857">
    <property type="term" value="F:transmembrane transporter activity"/>
    <property type="evidence" value="ECO:0007669"/>
    <property type="project" value="InterPro"/>
</dbReference>
<feature type="compositionally biased region" description="Basic and acidic residues" evidence="6">
    <location>
        <begin position="299"/>
        <end position="310"/>
    </location>
</feature>
<dbReference type="GO" id="GO:0016020">
    <property type="term" value="C:membrane"/>
    <property type="evidence" value="ECO:0007669"/>
    <property type="project" value="UniProtKB-SubCell"/>
</dbReference>
<feature type="transmembrane region" description="Helical" evidence="7">
    <location>
        <begin position="479"/>
        <end position="500"/>
    </location>
</feature>
<evidence type="ECO:0000256" key="5">
    <source>
        <dbReference type="ARBA" id="ARBA00023136"/>
    </source>
</evidence>
<evidence type="ECO:0000256" key="2">
    <source>
        <dbReference type="ARBA" id="ARBA00022448"/>
    </source>
</evidence>
<feature type="transmembrane region" description="Helical" evidence="7">
    <location>
        <begin position="12"/>
        <end position="32"/>
    </location>
</feature>
<keyword evidence="3 7" id="KW-0812">Transmembrane</keyword>
<evidence type="ECO:0000256" key="6">
    <source>
        <dbReference type="SAM" id="MobiDB-lite"/>
    </source>
</evidence>
<feature type="transmembrane region" description="Helical" evidence="7">
    <location>
        <begin position="391"/>
        <end position="409"/>
    </location>
</feature>
<feature type="transmembrane region" description="Helical" evidence="7">
    <location>
        <begin position="110"/>
        <end position="131"/>
    </location>
</feature>
<keyword evidence="2" id="KW-0813">Transport</keyword>
<gene>
    <name evidence="9" type="ORF">ElyMa_005132200</name>
</gene>
<sequence length="509" mass="55391">MLWRCSDKCMKYCSIIGAHFVLSPLSFAWVYGNLSEYVDSYFRYACAPKCMDGDSHWTLGVALAMQCPGIFIAKKFADKVGLKFAGVLAAIIFNACTFACAWTVGLSVAWTTVLLGVVMGLMQGVTSAVAFQYVSGWAADKAPIFMATTSGFATLSSMLHNQLITAIVNPDNLKPDAVQGSRIFFSQQDILDKVPTALIAYGGVTLGFQVVGYLLLPTRAGAGDGTASPDTNKNNDLGRPCSDIVRAEEHTAHLKSLQNSEFQGSDSCRKTYGSNKYFTTSESGAKTGTQSVMRTSNDNSDRESQAKDTSRSLTPIQVLKTPVFYAFFMYGVSMMFGLLLKANYYKQFGLVYIHNDRYLTLVGTLIPVVASVSRFLVGAALNRNLFTIKDVLVVSVAINSVLCAFWYIVPQVNDLLYMFLILGLAVVQSLFYMILPLVALQMFGPAHFSTNHGLILLCAVFVGILGPVVISPLMNVLGWFWLFGSASILSLLALVFVVSVDMNPQSLSP</sequence>